<reference evidence="1" key="1">
    <citation type="submission" date="2018-05" db="EMBL/GenBank/DDBJ databases">
        <authorList>
            <person name="Lanie J.A."/>
            <person name="Ng W.-L."/>
            <person name="Kazmierczak K.M."/>
            <person name="Andrzejewski T.M."/>
            <person name="Davidsen T.M."/>
            <person name="Wayne K.J."/>
            <person name="Tettelin H."/>
            <person name="Glass J.I."/>
            <person name="Rusch D."/>
            <person name="Podicherti R."/>
            <person name="Tsui H.-C.T."/>
            <person name="Winkler M.E."/>
        </authorList>
    </citation>
    <scope>NUCLEOTIDE SEQUENCE</scope>
</reference>
<proteinExistence type="predicted"/>
<dbReference type="EMBL" id="UINC01144120">
    <property type="protein sequence ID" value="SVD33434.1"/>
    <property type="molecule type" value="Genomic_DNA"/>
</dbReference>
<gene>
    <name evidence="1" type="ORF">METZ01_LOCUS386288</name>
</gene>
<sequence>MGNKTLTKSLHYGNNAGLKTKVASFLKVRDLESGKETCQTTKLKV</sequence>
<organism evidence="1">
    <name type="scientific">marine metagenome</name>
    <dbReference type="NCBI Taxonomy" id="408172"/>
    <lineage>
        <taxon>unclassified sequences</taxon>
        <taxon>metagenomes</taxon>
        <taxon>ecological metagenomes</taxon>
    </lineage>
</organism>
<dbReference type="AlphaFoldDB" id="A0A382UGN3"/>
<name>A0A382UGN3_9ZZZZ</name>
<accession>A0A382UGN3</accession>
<evidence type="ECO:0000313" key="1">
    <source>
        <dbReference type="EMBL" id="SVD33434.1"/>
    </source>
</evidence>
<protein>
    <submittedName>
        <fullName evidence="1">Uncharacterized protein</fullName>
    </submittedName>
</protein>